<feature type="non-terminal residue" evidence="2">
    <location>
        <position position="78"/>
    </location>
</feature>
<dbReference type="EMBL" id="CAJOBP010063707">
    <property type="protein sequence ID" value="CAF4859855.1"/>
    <property type="molecule type" value="Genomic_DNA"/>
</dbReference>
<dbReference type="AlphaFoldDB" id="A0A821SQ16"/>
<evidence type="ECO:0000313" key="2">
    <source>
        <dbReference type="EMBL" id="CAF4859855.1"/>
    </source>
</evidence>
<feature type="non-terminal residue" evidence="2">
    <location>
        <position position="1"/>
    </location>
</feature>
<proteinExistence type="predicted"/>
<gene>
    <name evidence="1" type="ORF">TIS948_LOCUS31889</name>
    <name evidence="2" type="ORF">UJA718_LOCUS43829</name>
</gene>
<dbReference type="Proteomes" id="UP000663873">
    <property type="component" value="Unassembled WGS sequence"/>
</dbReference>
<evidence type="ECO:0000313" key="3">
    <source>
        <dbReference type="Proteomes" id="UP000663873"/>
    </source>
</evidence>
<name>A0A821SQ16_9BILA</name>
<reference evidence="2" key="1">
    <citation type="submission" date="2021-02" db="EMBL/GenBank/DDBJ databases">
        <authorList>
            <person name="Nowell W R."/>
        </authorList>
    </citation>
    <scope>NUCLEOTIDE SEQUENCE</scope>
</reference>
<organism evidence="2 3">
    <name type="scientific">Rotaria socialis</name>
    <dbReference type="NCBI Taxonomy" id="392032"/>
    <lineage>
        <taxon>Eukaryota</taxon>
        <taxon>Metazoa</taxon>
        <taxon>Spiralia</taxon>
        <taxon>Gnathifera</taxon>
        <taxon>Rotifera</taxon>
        <taxon>Eurotatoria</taxon>
        <taxon>Bdelloidea</taxon>
        <taxon>Philodinida</taxon>
        <taxon>Philodinidae</taxon>
        <taxon>Rotaria</taxon>
    </lineage>
</organism>
<dbReference type="EMBL" id="CAJNXB010005819">
    <property type="protein sequence ID" value="CAF3450400.1"/>
    <property type="molecule type" value="Genomic_DNA"/>
</dbReference>
<protein>
    <submittedName>
        <fullName evidence="2">Uncharacterized protein</fullName>
    </submittedName>
</protein>
<dbReference type="Proteomes" id="UP000663825">
    <property type="component" value="Unassembled WGS sequence"/>
</dbReference>
<keyword evidence="3" id="KW-1185">Reference proteome</keyword>
<evidence type="ECO:0000313" key="1">
    <source>
        <dbReference type="EMBL" id="CAF3450400.1"/>
    </source>
</evidence>
<accession>A0A821SQ16</accession>
<sequence length="78" mass="8309">ITYTVSPTNGTSEVQSLQVDNSIFQIGFRGVYTAIQSARPTASDIQAALNDLPTISPLLVSVTATSTLYIITFPEDMG</sequence>
<comment type="caution">
    <text evidence="2">The sequence shown here is derived from an EMBL/GenBank/DDBJ whole genome shotgun (WGS) entry which is preliminary data.</text>
</comment>